<reference evidence="8" key="1">
    <citation type="journal article" date="2019" name="Int. J. Syst. Evol. Microbiol.">
        <title>The Global Catalogue of Microorganisms (GCM) 10K type strain sequencing project: providing services to taxonomists for standard genome sequencing and annotation.</title>
        <authorList>
            <consortium name="The Broad Institute Genomics Platform"/>
            <consortium name="The Broad Institute Genome Sequencing Center for Infectious Disease"/>
            <person name="Wu L."/>
            <person name="Ma J."/>
        </authorList>
    </citation>
    <scope>NUCLEOTIDE SEQUENCE [LARGE SCALE GENOMIC DNA]</scope>
    <source>
        <strain evidence="8">CGMCC 1.15399</strain>
    </source>
</reference>
<keyword evidence="3 6" id="KW-0812">Transmembrane</keyword>
<protein>
    <submittedName>
        <fullName evidence="7">APC family permease</fullName>
    </submittedName>
</protein>
<feature type="transmembrane region" description="Helical" evidence="6">
    <location>
        <begin position="164"/>
        <end position="187"/>
    </location>
</feature>
<evidence type="ECO:0000256" key="3">
    <source>
        <dbReference type="ARBA" id="ARBA00022692"/>
    </source>
</evidence>
<feature type="transmembrane region" description="Helical" evidence="6">
    <location>
        <begin position="98"/>
        <end position="120"/>
    </location>
</feature>
<gene>
    <name evidence="7" type="ORF">ACFSJ0_12055</name>
</gene>
<evidence type="ECO:0000313" key="7">
    <source>
        <dbReference type="EMBL" id="MFD1537775.1"/>
    </source>
</evidence>
<dbReference type="PANTHER" id="PTHR45649:SF26">
    <property type="entry name" value="OS04G0435100 PROTEIN"/>
    <property type="match status" value="1"/>
</dbReference>
<comment type="subcellular location">
    <subcellularLocation>
        <location evidence="1">Membrane</location>
        <topology evidence="1">Multi-pass membrane protein</topology>
    </subcellularLocation>
</comment>
<name>A0ABW4G4V4_9ACTN</name>
<feature type="transmembrane region" description="Helical" evidence="6">
    <location>
        <begin position="293"/>
        <end position="317"/>
    </location>
</feature>
<dbReference type="RefSeq" id="WP_219530886.1">
    <property type="nucleotide sequence ID" value="NZ_JAHKRM010000010.1"/>
</dbReference>
<feature type="transmembrane region" description="Helical" evidence="6">
    <location>
        <begin position="364"/>
        <end position="388"/>
    </location>
</feature>
<evidence type="ECO:0000256" key="5">
    <source>
        <dbReference type="ARBA" id="ARBA00023136"/>
    </source>
</evidence>
<evidence type="ECO:0000256" key="2">
    <source>
        <dbReference type="ARBA" id="ARBA00022448"/>
    </source>
</evidence>
<proteinExistence type="predicted"/>
<feature type="transmembrane region" description="Helical" evidence="6">
    <location>
        <begin position="140"/>
        <end position="157"/>
    </location>
</feature>
<evidence type="ECO:0000256" key="1">
    <source>
        <dbReference type="ARBA" id="ARBA00004141"/>
    </source>
</evidence>
<dbReference type="Proteomes" id="UP001597097">
    <property type="component" value="Unassembled WGS sequence"/>
</dbReference>
<feature type="transmembrane region" description="Helical" evidence="6">
    <location>
        <begin position="55"/>
        <end position="77"/>
    </location>
</feature>
<feature type="transmembrane region" description="Helical" evidence="6">
    <location>
        <begin position="338"/>
        <end position="358"/>
    </location>
</feature>
<dbReference type="PIRSF" id="PIRSF006060">
    <property type="entry name" value="AA_transporter"/>
    <property type="match status" value="1"/>
</dbReference>
<feature type="transmembrane region" description="Helical" evidence="6">
    <location>
        <begin position="409"/>
        <end position="427"/>
    </location>
</feature>
<dbReference type="PANTHER" id="PTHR45649">
    <property type="entry name" value="AMINO-ACID PERMEASE BAT1"/>
    <property type="match status" value="1"/>
</dbReference>
<evidence type="ECO:0000313" key="8">
    <source>
        <dbReference type="Proteomes" id="UP001597097"/>
    </source>
</evidence>
<evidence type="ECO:0000256" key="4">
    <source>
        <dbReference type="ARBA" id="ARBA00022989"/>
    </source>
</evidence>
<feature type="transmembrane region" description="Helical" evidence="6">
    <location>
        <begin position="199"/>
        <end position="219"/>
    </location>
</feature>
<keyword evidence="2" id="KW-0813">Transport</keyword>
<organism evidence="7 8">
    <name type="scientific">Nonomuraea guangzhouensis</name>
    <dbReference type="NCBI Taxonomy" id="1291555"/>
    <lineage>
        <taxon>Bacteria</taxon>
        <taxon>Bacillati</taxon>
        <taxon>Actinomycetota</taxon>
        <taxon>Actinomycetes</taxon>
        <taxon>Streptosporangiales</taxon>
        <taxon>Streptosporangiaceae</taxon>
        <taxon>Nonomuraea</taxon>
    </lineage>
</organism>
<comment type="caution">
    <text evidence="7">The sequence shown here is derived from an EMBL/GenBank/DDBJ whole genome shotgun (WGS) entry which is preliminary data.</text>
</comment>
<sequence length="466" mass="48488">MKTDDTRLEQLGYQQQLRRGLGVFSTFSIGVAAVAPVVGLYAIFSLGSLLSGPAWLWMLGVALAGQLLVAVVYAELASEFPVAGGPYQWARRLVGPRFAWFTGIVYLAAVTAALATVAYLAAPWVGLLFTGAEPRGATRLLVSAGLLALALLVNGYGVRVMRTIVNAGIVAEIIGSVVIGLALLLFFQEQDFSVLFDTAGTGGSFLATLAVCGWAFVGFDASASVAEETRGAGANVPRAITAATAVVGGAVILVAVAVTLASKDLGALARGEVPDPVTPTVLDSFGAWSAKPFLAIVVTTFLACLVSMQGYLGRVAFGLARDEKLPRYLARVSPRSRVPLAAMTVVTLGAGAGLLLGLNDGAMGTMITFGTGGLYITFLLVVAAALFARLTGRWRPAGSLRLSRTGTPVNLVAFGWLAFETVNIAWPRAELASPGAPAWQVWAGVWVFAAIAVLALAVILMSGRRR</sequence>
<evidence type="ECO:0000256" key="6">
    <source>
        <dbReference type="SAM" id="Phobius"/>
    </source>
</evidence>
<feature type="transmembrane region" description="Helical" evidence="6">
    <location>
        <begin position="240"/>
        <end position="261"/>
    </location>
</feature>
<feature type="transmembrane region" description="Helical" evidence="6">
    <location>
        <begin position="439"/>
        <end position="461"/>
    </location>
</feature>
<keyword evidence="4 6" id="KW-1133">Transmembrane helix</keyword>
<dbReference type="Pfam" id="PF13520">
    <property type="entry name" value="AA_permease_2"/>
    <property type="match status" value="1"/>
</dbReference>
<keyword evidence="5 6" id="KW-0472">Membrane</keyword>
<dbReference type="InterPro" id="IPR002293">
    <property type="entry name" value="AA/rel_permease1"/>
</dbReference>
<keyword evidence="8" id="KW-1185">Reference proteome</keyword>
<dbReference type="EMBL" id="JBHUCM010000012">
    <property type="protein sequence ID" value="MFD1537775.1"/>
    <property type="molecule type" value="Genomic_DNA"/>
</dbReference>
<accession>A0ABW4G4V4</accession>
<feature type="transmembrane region" description="Helical" evidence="6">
    <location>
        <begin position="21"/>
        <end position="43"/>
    </location>
</feature>